<organism evidence="1 2">
    <name type="scientific">Cymbomonas tetramitiformis</name>
    <dbReference type="NCBI Taxonomy" id="36881"/>
    <lineage>
        <taxon>Eukaryota</taxon>
        <taxon>Viridiplantae</taxon>
        <taxon>Chlorophyta</taxon>
        <taxon>Pyramimonadophyceae</taxon>
        <taxon>Pyramimonadales</taxon>
        <taxon>Pyramimonadaceae</taxon>
        <taxon>Cymbomonas</taxon>
    </lineage>
</organism>
<accession>A0AAE0EWP8</accession>
<dbReference type="EMBL" id="LGRX02033325">
    <property type="protein sequence ID" value="KAK3241735.1"/>
    <property type="molecule type" value="Genomic_DNA"/>
</dbReference>
<sequence>MWLHGTHHATLQGVFVFLDKLKQYRQHPGRLACTTQGAAAATGAKSLRGAQAVLKLAQEMEALPCSSWRRRWKRCRAQAGAGDGSADVLKLAQEMEALPCSSWRWKRCRAQAGAGDGSAEAAACGAGDCIGCCGNRESTAARQTIDFAQ</sequence>
<gene>
    <name evidence="1" type="ORF">CYMTET_48529</name>
</gene>
<evidence type="ECO:0000313" key="1">
    <source>
        <dbReference type="EMBL" id="KAK3241735.1"/>
    </source>
</evidence>
<dbReference type="Proteomes" id="UP001190700">
    <property type="component" value="Unassembled WGS sequence"/>
</dbReference>
<name>A0AAE0EWP8_9CHLO</name>
<keyword evidence="2" id="KW-1185">Reference proteome</keyword>
<dbReference type="AlphaFoldDB" id="A0AAE0EWP8"/>
<reference evidence="1 2" key="1">
    <citation type="journal article" date="2015" name="Genome Biol. Evol.">
        <title>Comparative Genomics of a Bacterivorous Green Alga Reveals Evolutionary Causalities and Consequences of Phago-Mixotrophic Mode of Nutrition.</title>
        <authorList>
            <person name="Burns J.A."/>
            <person name="Paasch A."/>
            <person name="Narechania A."/>
            <person name="Kim E."/>
        </authorList>
    </citation>
    <scope>NUCLEOTIDE SEQUENCE [LARGE SCALE GENOMIC DNA]</scope>
    <source>
        <strain evidence="1 2">PLY_AMNH</strain>
    </source>
</reference>
<comment type="caution">
    <text evidence="1">The sequence shown here is derived from an EMBL/GenBank/DDBJ whole genome shotgun (WGS) entry which is preliminary data.</text>
</comment>
<evidence type="ECO:0000313" key="2">
    <source>
        <dbReference type="Proteomes" id="UP001190700"/>
    </source>
</evidence>
<protein>
    <submittedName>
        <fullName evidence="1">Uncharacterized protein</fullName>
    </submittedName>
</protein>
<proteinExistence type="predicted"/>